<dbReference type="EMBL" id="ML737590">
    <property type="protein sequence ID" value="KAE8367980.1"/>
    <property type="molecule type" value="Genomic_DNA"/>
</dbReference>
<evidence type="ECO:0000313" key="3">
    <source>
        <dbReference type="Proteomes" id="UP000326268"/>
    </source>
</evidence>
<sequence length="53" mass="6236">MKNTSQLILLFFLSLLAFISVYYQFELSRYHHPRIDCRRDAVPSEPKFSGGWG</sequence>
<gene>
    <name evidence="2" type="ORF">BDV27DRAFT_57769</name>
</gene>
<protein>
    <submittedName>
        <fullName evidence="2">Uncharacterized protein</fullName>
    </submittedName>
</protein>
<proteinExistence type="predicted"/>
<keyword evidence="1" id="KW-0812">Transmembrane</keyword>
<dbReference type="RefSeq" id="XP_031931061.1">
    <property type="nucleotide sequence ID" value="XM_032076992.1"/>
</dbReference>
<keyword evidence="3" id="KW-1185">Reference proteome</keyword>
<evidence type="ECO:0000256" key="1">
    <source>
        <dbReference type="SAM" id="Phobius"/>
    </source>
</evidence>
<name>A0A5N7AH61_9EURO</name>
<accession>A0A5N7AH61</accession>
<feature type="transmembrane region" description="Helical" evidence="1">
    <location>
        <begin position="6"/>
        <end position="25"/>
    </location>
</feature>
<keyword evidence="1" id="KW-0472">Membrane</keyword>
<reference evidence="2 3" key="1">
    <citation type="submission" date="2019-04" db="EMBL/GenBank/DDBJ databases">
        <title>Friends and foes A comparative genomics studyof 23 Aspergillus species from section Flavi.</title>
        <authorList>
            <consortium name="DOE Joint Genome Institute"/>
            <person name="Kjaerbolling I."/>
            <person name="Vesth T."/>
            <person name="Frisvad J.C."/>
            <person name="Nybo J.L."/>
            <person name="Theobald S."/>
            <person name="Kildgaard S."/>
            <person name="Isbrandt T."/>
            <person name="Kuo A."/>
            <person name="Sato A."/>
            <person name="Lyhne E.K."/>
            <person name="Kogle M.E."/>
            <person name="Wiebenga A."/>
            <person name="Kun R.S."/>
            <person name="Lubbers R.J."/>
            <person name="Makela M.R."/>
            <person name="Barry K."/>
            <person name="Chovatia M."/>
            <person name="Clum A."/>
            <person name="Daum C."/>
            <person name="Haridas S."/>
            <person name="He G."/>
            <person name="LaButti K."/>
            <person name="Lipzen A."/>
            <person name="Mondo S."/>
            <person name="Riley R."/>
            <person name="Salamov A."/>
            <person name="Simmons B.A."/>
            <person name="Magnuson J.K."/>
            <person name="Henrissat B."/>
            <person name="Mortensen U.H."/>
            <person name="Larsen T.O."/>
            <person name="Devries R.P."/>
            <person name="Grigoriev I.V."/>
            <person name="Machida M."/>
            <person name="Baker S.E."/>
            <person name="Andersen M.R."/>
        </authorList>
    </citation>
    <scope>NUCLEOTIDE SEQUENCE [LARGE SCALE GENOMIC DNA]</scope>
    <source>
        <strain evidence="2 3">CBS 763.97</strain>
    </source>
</reference>
<dbReference type="AlphaFoldDB" id="A0A5N7AH61"/>
<dbReference type="Proteomes" id="UP000326268">
    <property type="component" value="Unassembled WGS sequence"/>
</dbReference>
<keyword evidence="1" id="KW-1133">Transmembrane helix</keyword>
<dbReference type="GeneID" id="43661438"/>
<evidence type="ECO:0000313" key="2">
    <source>
        <dbReference type="EMBL" id="KAE8367980.1"/>
    </source>
</evidence>
<organism evidence="2 3">
    <name type="scientific">Aspergillus caelatus</name>
    <dbReference type="NCBI Taxonomy" id="61420"/>
    <lineage>
        <taxon>Eukaryota</taxon>
        <taxon>Fungi</taxon>
        <taxon>Dikarya</taxon>
        <taxon>Ascomycota</taxon>
        <taxon>Pezizomycotina</taxon>
        <taxon>Eurotiomycetes</taxon>
        <taxon>Eurotiomycetidae</taxon>
        <taxon>Eurotiales</taxon>
        <taxon>Aspergillaceae</taxon>
        <taxon>Aspergillus</taxon>
        <taxon>Aspergillus subgen. Circumdati</taxon>
    </lineage>
</organism>